<dbReference type="FunFam" id="3.10.20.90:FF:000320">
    <property type="entry name" value="Predicted protein"/>
    <property type="match status" value="1"/>
</dbReference>
<dbReference type="InterPro" id="IPR000270">
    <property type="entry name" value="PB1_dom"/>
</dbReference>
<dbReference type="InterPro" id="IPR000433">
    <property type="entry name" value="Znf_ZZ"/>
</dbReference>
<name>A0A9P0E6P8_NEZVI</name>
<dbReference type="Pfam" id="PF00564">
    <property type="entry name" value="PB1"/>
    <property type="match status" value="1"/>
</dbReference>
<dbReference type="Proteomes" id="UP001152798">
    <property type="component" value="Chromosome 1"/>
</dbReference>
<dbReference type="PROSITE" id="PS01357">
    <property type="entry name" value="ZF_ZZ_1"/>
    <property type="match status" value="1"/>
</dbReference>
<dbReference type="Gene3D" id="1.10.8.10">
    <property type="entry name" value="DNA helicase RuvA subunit, C-terminal domain"/>
    <property type="match status" value="1"/>
</dbReference>
<keyword evidence="8" id="KW-1185">Reference proteome</keyword>
<feature type="compositionally biased region" description="Low complexity" evidence="5">
    <location>
        <begin position="521"/>
        <end position="536"/>
    </location>
</feature>
<dbReference type="PANTHER" id="PTHR15090:SF0">
    <property type="entry name" value="SEQUESTOSOME-1"/>
    <property type="match status" value="1"/>
</dbReference>
<dbReference type="PANTHER" id="PTHR15090">
    <property type="entry name" value="SEQUESTOSOME 1-RELATED"/>
    <property type="match status" value="1"/>
</dbReference>
<evidence type="ECO:0000256" key="2">
    <source>
        <dbReference type="ARBA" id="ARBA00022771"/>
    </source>
</evidence>
<dbReference type="CDD" id="cd02340">
    <property type="entry name" value="ZZ_NBR1_like"/>
    <property type="match status" value="1"/>
</dbReference>
<feature type="compositionally biased region" description="Low complexity" evidence="5">
    <location>
        <begin position="321"/>
        <end position="333"/>
    </location>
</feature>
<dbReference type="SUPFAM" id="SSF57850">
    <property type="entry name" value="RING/U-box"/>
    <property type="match status" value="1"/>
</dbReference>
<dbReference type="SUPFAM" id="SSF54277">
    <property type="entry name" value="CAD &amp; PB1 domains"/>
    <property type="match status" value="1"/>
</dbReference>
<evidence type="ECO:0000256" key="1">
    <source>
        <dbReference type="ARBA" id="ARBA00022723"/>
    </source>
</evidence>
<dbReference type="Gene3D" id="3.30.60.90">
    <property type="match status" value="1"/>
</dbReference>
<dbReference type="GO" id="GO:0044753">
    <property type="term" value="C:amphisome"/>
    <property type="evidence" value="ECO:0007669"/>
    <property type="project" value="TreeGrafter"/>
</dbReference>
<evidence type="ECO:0000256" key="5">
    <source>
        <dbReference type="SAM" id="MobiDB-lite"/>
    </source>
</evidence>
<feature type="compositionally biased region" description="Pro residues" evidence="5">
    <location>
        <begin position="506"/>
        <end position="520"/>
    </location>
</feature>
<feature type="region of interest" description="Disordered" evidence="5">
    <location>
        <begin position="233"/>
        <end position="263"/>
    </location>
</feature>
<feature type="domain" description="ZZ-type" evidence="6">
    <location>
        <begin position="102"/>
        <end position="152"/>
    </location>
</feature>
<dbReference type="Pfam" id="PF00569">
    <property type="entry name" value="ZZ"/>
    <property type="match status" value="1"/>
</dbReference>
<dbReference type="GO" id="GO:0005080">
    <property type="term" value="F:protein kinase C binding"/>
    <property type="evidence" value="ECO:0007669"/>
    <property type="project" value="TreeGrafter"/>
</dbReference>
<feature type="region of interest" description="Disordered" evidence="5">
    <location>
        <begin position="298"/>
        <end position="379"/>
    </location>
</feature>
<dbReference type="GO" id="GO:0035973">
    <property type="term" value="P:aggrephagy"/>
    <property type="evidence" value="ECO:0007669"/>
    <property type="project" value="TreeGrafter"/>
</dbReference>
<feature type="compositionally biased region" description="Basic and acidic residues" evidence="5">
    <location>
        <begin position="179"/>
        <end position="190"/>
    </location>
</feature>
<gene>
    <name evidence="7" type="ORF">NEZAVI_LOCUS62</name>
</gene>
<dbReference type="InterPro" id="IPR043145">
    <property type="entry name" value="Znf_ZZ_sf"/>
</dbReference>
<accession>A0A9P0E6P8</accession>
<dbReference type="FunFam" id="3.30.60.90:FF:000016">
    <property type="entry name" value="Refractory to sigma P"/>
    <property type="match status" value="1"/>
</dbReference>
<sequence>MNPDSVHYKIFLCAAGYEPEIRRITVDKDICHNYFYLKQKILAIFPTLKDVAFTISWKDTEGDNIRICTDDELVIALKEMESHAFKKIYVNATPQGKEGPAHPDVICDGCEHPLQGFRYKCLVCYDYDLCPDCERSQMHPDHPMIRIPLPLSSEMPFGRRFARDIAKMGKHLERLLHQTSDHVGDKKAKGDYSNATRCGSNDNRKQHKMKFCHHSNDMQNFLHNLVYSQLEKMRGSSSGDNNATSDKPQPDNSQPQASSSSDGYPIFEEQKKFVNILTNGLNSFLDPLGIDIVVEEDPVKEESPQKRPPSNQSENNSGADSGVSTSQATSSSTPAPIVNQPVSSSSRVQPQPSVSIGVQPSTFTIGVPPPSTMIGSQSSATVGAQASSTVGAQASATVGAQASPSIGFQLPAAIGVPPPATIAPPAAIGVQPPPRMTVGPQVPVSSSAVPVMIPTPVVPQANPTPQSQFSPQASPAQSSYQEEIPVLDSSWTIVNDGMGESMLIPTPAPAPQPVASPPQPVASSSQPVASPAQSTQETERIYPQLYTPAQLTTEEALNIMEQLGFKNEEWLRQLIENKKGNIQEVLNFLSPIPKPKPSTYLQ</sequence>
<dbReference type="GO" id="GO:0016235">
    <property type="term" value="C:aggresome"/>
    <property type="evidence" value="ECO:0007669"/>
    <property type="project" value="TreeGrafter"/>
</dbReference>
<protein>
    <recommendedName>
        <fullName evidence="6">ZZ-type domain-containing protein</fullName>
    </recommendedName>
</protein>
<evidence type="ECO:0000259" key="6">
    <source>
        <dbReference type="PROSITE" id="PS50135"/>
    </source>
</evidence>
<dbReference type="GO" id="GO:0008270">
    <property type="term" value="F:zinc ion binding"/>
    <property type="evidence" value="ECO:0007669"/>
    <property type="project" value="UniProtKB-KW"/>
</dbReference>
<proteinExistence type="predicted"/>
<dbReference type="PROSITE" id="PS50135">
    <property type="entry name" value="ZF_ZZ_2"/>
    <property type="match status" value="1"/>
</dbReference>
<feature type="compositionally biased region" description="Low complexity" evidence="5">
    <location>
        <begin position="463"/>
        <end position="481"/>
    </location>
</feature>
<evidence type="ECO:0000313" key="8">
    <source>
        <dbReference type="Proteomes" id="UP001152798"/>
    </source>
</evidence>
<evidence type="ECO:0000313" key="7">
    <source>
        <dbReference type="EMBL" id="CAH1388431.1"/>
    </source>
</evidence>
<keyword evidence="3" id="KW-0862">Zinc</keyword>
<feature type="region of interest" description="Disordered" evidence="5">
    <location>
        <begin position="456"/>
        <end position="482"/>
    </location>
</feature>
<dbReference type="EMBL" id="OV725077">
    <property type="protein sequence ID" value="CAH1388431.1"/>
    <property type="molecule type" value="Genomic_DNA"/>
</dbReference>
<dbReference type="AlphaFoldDB" id="A0A9P0E6P8"/>
<evidence type="ECO:0000256" key="4">
    <source>
        <dbReference type="PROSITE-ProRule" id="PRU00228"/>
    </source>
</evidence>
<organism evidence="7 8">
    <name type="scientific">Nezara viridula</name>
    <name type="common">Southern green stink bug</name>
    <name type="synonym">Cimex viridulus</name>
    <dbReference type="NCBI Taxonomy" id="85310"/>
    <lineage>
        <taxon>Eukaryota</taxon>
        <taxon>Metazoa</taxon>
        <taxon>Ecdysozoa</taxon>
        <taxon>Arthropoda</taxon>
        <taxon>Hexapoda</taxon>
        <taxon>Insecta</taxon>
        <taxon>Pterygota</taxon>
        <taxon>Neoptera</taxon>
        <taxon>Paraneoptera</taxon>
        <taxon>Hemiptera</taxon>
        <taxon>Heteroptera</taxon>
        <taxon>Panheteroptera</taxon>
        <taxon>Pentatomomorpha</taxon>
        <taxon>Pentatomoidea</taxon>
        <taxon>Pentatomidae</taxon>
        <taxon>Pentatominae</taxon>
        <taxon>Nezara</taxon>
    </lineage>
</organism>
<dbReference type="InterPro" id="IPR052260">
    <property type="entry name" value="Autophagy_Rcpt_SigReg"/>
</dbReference>
<feature type="region of interest" description="Disordered" evidence="5">
    <location>
        <begin position="179"/>
        <end position="203"/>
    </location>
</feature>
<feature type="compositionally biased region" description="Low complexity" evidence="5">
    <location>
        <begin position="340"/>
        <end position="355"/>
    </location>
</feature>
<evidence type="ECO:0000256" key="3">
    <source>
        <dbReference type="ARBA" id="ARBA00022833"/>
    </source>
</evidence>
<feature type="compositionally biased region" description="Polar residues" evidence="5">
    <location>
        <begin position="235"/>
        <end position="262"/>
    </location>
</feature>
<feature type="compositionally biased region" description="Polar residues" evidence="5">
    <location>
        <begin position="308"/>
        <end position="319"/>
    </location>
</feature>
<keyword evidence="2 4" id="KW-0863">Zinc-finger</keyword>
<keyword evidence="1" id="KW-0479">Metal-binding</keyword>
<dbReference type="SMART" id="SM00291">
    <property type="entry name" value="ZnF_ZZ"/>
    <property type="match status" value="1"/>
</dbReference>
<dbReference type="GO" id="GO:0000423">
    <property type="term" value="P:mitophagy"/>
    <property type="evidence" value="ECO:0007669"/>
    <property type="project" value="TreeGrafter"/>
</dbReference>
<reference evidence="7" key="1">
    <citation type="submission" date="2022-01" db="EMBL/GenBank/DDBJ databases">
        <authorList>
            <person name="King R."/>
        </authorList>
    </citation>
    <scope>NUCLEOTIDE SEQUENCE</scope>
</reference>
<dbReference type="OrthoDB" id="441278at2759"/>
<dbReference type="GO" id="GO:0007032">
    <property type="term" value="P:endosome organization"/>
    <property type="evidence" value="ECO:0007669"/>
    <property type="project" value="TreeGrafter"/>
</dbReference>
<feature type="region of interest" description="Disordered" evidence="5">
    <location>
        <begin position="500"/>
        <end position="541"/>
    </location>
</feature>
<dbReference type="Gene3D" id="3.10.20.90">
    <property type="entry name" value="Phosphatidylinositol 3-kinase Catalytic Subunit, Chain A, domain 1"/>
    <property type="match status" value="1"/>
</dbReference>
<dbReference type="GO" id="GO:0070530">
    <property type="term" value="F:K63-linked polyubiquitin modification-dependent protein binding"/>
    <property type="evidence" value="ECO:0007669"/>
    <property type="project" value="TreeGrafter"/>
</dbReference>